<dbReference type="EMBL" id="NMPR01000126">
    <property type="protein sequence ID" value="KAA8629705.1"/>
    <property type="molecule type" value="Genomic_DNA"/>
</dbReference>
<sequence length="489" mass="54493">MKLESSEDQSVIFAMITTSSIGLIISLLVVIVLAINLWLRSHQRRQTWTFATSSPFVNQDEKTPLIHDRGNTVSQRNENEKNGKTAQDEAPKIVPLPDFNWKTTEPLKFRPFKPRYHITMALQNSTPSDLIIIDNNYLSRIRYRQETLSLHADEVMGVLPEGREAVRELYTYLLGEYLPVRYPGMFRVVSGTGEDEGEETGKTFQNLITNASFRLFPPPSDPLDCLRVIAQTVEDDFFLLLPFPCSSPPSVPSASSPASLSSPSCTSPTNPSPNSPSDTTTPNTSTQTQHYCVAFLNIHPSGFTPLSKLGLPLSQIHSPVPSYSKIGPSMERFFSRLPTQKLVKRVNWGIQLHSELYSPSGNHVHQEDLDSGRVAMEEVKPEDFGDTEAEEARLRVELQGCWRLRETKAVVFGFKTYLYGLKEVKGEVVDVEMEGDGKGNGGKGNTEKMKMGEALAQAIEGLGEGNAPGMWRYKGAVRWGGAVVRWLRS</sequence>
<dbReference type="VEuPathDB" id="FungiDB:SMAC_12077"/>
<feature type="compositionally biased region" description="Low complexity" evidence="1">
    <location>
        <begin position="275"/>
        <end position="286"/>
    </location>
</feature>
<organism evidence="3 4">
    <name type="scientific">Sordaria macrospora</name>
    <dbReference type="NCBI Taxonomy" id="5147"/>
    <lineage>
        <taxon>Eukaryota</taxon>
        <taxon>Fungi</taxon>
        <taxon>Dikarya</taxon>
        <taxon>Ascomycota</taxon>
        <taxon>Pezizomycotina</taxon>
        <taxon>Sordariomycetes</taxon>
        <taxon>Sordariomycetidae</taxon>
        <taxon>Sordariales</taxon>
        <taxon>Sordariaceae</taxon>
        <taxon>Sordaria</taxon>
    </lineage>
</organism>
<evidence type="ECO:0000313" key="4">
    <source>
        <dbReference type="Proteomes" id="UP000433876"/>
    </source>
</evidence>
<accession>A0A8S8ZMV8</accession>
<gene>
    <name evidence="3" type="ORF">SMACR_12077</name>
</gene>
<feature type="region of interest" description="Disordered" evidence="1">
    <location>
        <begin position="252"/>
        <end position="286"/>
    </location>
</feature>
<feature type="compositionally biased region" description="Basic and acidic residues" evidence="1">
    <location>
        <begin position="77"/>
        <end position="89"/>
    </location>
</feature>
<evidence type="ECO:0000256" key="1">
    <source>
        <dbReference type="SAM" id="MobiDB-lite"/>
    </source>
</evidence>
<feature type="transmembrane region" description="Helical" evidence="2">
    <location>
        <begin position="12"/>
        <end position="39"/>
    </location>
</feature>
<keyword evidence="2" id="KW-0472">Membrane</keyword>
<feature type="compositionally biased region" description="Low complexity" evidence="1">
    <location>
        <begin position="252"/>
        <end position="269"/>
    </location>
</feature>
<comment type="caution">
    <text evidence="3">The sequence shown here is derived from an EMBL/GenBank/DDBJ whole genome shotgun (WGS) entry which is preliminary data.</text>
</comment>
<feature type="region of interest" description="Disordered" evidence="1">
    <location>
        <begin position="61"/>
        <end position="89"/>
    </location>
</feature>
<keyword evidence="2" id="KW-1133">Transmembrane helix</keyword>
<dbReference type="Pfam" id="PF11927">
    <property type="entry name" value="HODM_asu-like"/>
    <property type="match status" value="2"/>
</dbReference>
<reference evidence="3 4" key="1">
    <citation type="submission" date="2017-07" db="EMBL/GenBank/DDBJ databases">
        <title>Genome sequence of the Sordaria macrospora wild type strain R19027.</title>
        <authorList>
            <person name="Nowrousian M."/>
            <person name="Teichert I."/>
            <person name="Kueck U."/>
        </authorList>
    </citation>
    <scope>NUCLEOTIDE SEQUENCE [LARGE SCALE GENOMIC DNA]</scope>
    <source>
        <strain evidence="3 4">R19027</strain>
        <tissue evidence="3">Mycelium</tissue>
    </source>
</reference>
<protein>
    <submittedName>
        <fullName evidence="3">Uncharacterized protein</fullName>
    </submittedName>
</protein>
<evidence type="ECO:0000256" key="2">
    <source>
        <dbReference type="SAM" id="Phobius"/>
    </source>
</evidence>
<keyword evidence="2" id="KW-0812">Transmembrane</keyword>
<proteinExistence type="predicted"/>
<feature type="compositionally biased region" description="Basic and acidic residues" evidence="1">
    <location>
        <begin position="61"/>
        <end position="70"/>
    </location>
</feature>
<name>A0A8S8ZMV8_SORMA</name>
<dbReference type="AlphaFoldDB" id="A0A8S8ZMV8"/>
<evidence type="ECO:0000313" key="3">
    <source>
        <dbReference type="EMBL" id="KAA8629705.1"/>
    </source>
</evidence>
<dbReference type="InterPro" id="IPR021848">
    <property type="entry name" value="HODM_asu-like"/>
</dbReference>
<dbReference type="Proteomes" id="UP000433876">
    <property type="component" value="Unassembled WGS sequence"/>
</dbReference>